<dbReference type="Proteomes" id="UP001239994">
    <property type="component" value="Unassembled WGS sequence"/>
</dbReference>
<evidence type="ECO:0000313" key="3">
    <source>
        <dbReference type="Proteomes" id="UP001239994"/>
    </source>
</evidence>
<dbReference type="AlphaFoldDB" id="A0AAD9E0K6"/>
<sequence length="433" mass="47610">MPMCPCRVRTTRAPDRTPQISGVPVPQIACPADRLSRLSRRSPVPQIACPADCLSRLSRRSPVPPVPQIACPAYPADRLSRLSRRSPVPPVPQIACPTDQRRACPADRLSRLSRRSPVPPVPQIACPACPADRLSRLSRRSPVPPVCEKDLIISRGVQSAMAKSLDEIHQKRPHSHSPTPYYSSSQEARSGDSDYDYSEERALTLDTAPCDTIPALCRLNGVPTYCHFTFNLCSCLRGMDRPNVCSRCNVSSDLQPALDRVRSASTTCLRPDAGFHSPERIQPTSILRGSRWRRDVPLHPFDPTGPVGSCKSLLRDRAHPHGVHSSPAGSPLSVRRGRQLPQLPAKGSSAEQEHVSSHVDHVFMSSNKPEETALAVEDRSRHFSQMRVSPHRLGYASSGHDQDVELKNKRDSGFSPVSGTHSLLCLEHILSCV</sequence>
<keyword evidence="3" id="KW-1185">Reference proteome</keyword>
<feature type="compositionally biased region" description="Low complexity" evidence="1">
    <location>
        <begin position="176"/>
        <end position="185"/>
    </location>
</feature>
<feature type="region of interest" description="Disordered" evidence="1">
    <location>
        <begin position="162"/>
        <end position="197"/>
    </location>
</feature>
<gene>
    <name evidence="2" type="ORF">P4O66_004263</name>
</gene>
<comment type="caution">
    <text evidence="2">The sequence shown here is derived from an EMBL/GenBank/DDBJ whole genome shotgun (WGS) entry which is preliminary data.</text>
</comment>
<organism evidence="2 3">
    <name type="scientific">Electrophorus voltai</name>
    <dbReference type="NCBI Taxonomy" id="2609070"/>
    <lineage>
        <taxon>Eukaryota</taxon>
        <taxon>Metazoa</taxon>
        <taxon>Chordata</taxon>
        <taxon>Craniata</taxon>
        <taxon>Vertebrata</taxon>
        <taxon>Euteleostomi</taxon>
        <taxon>Actinopterygii</taxon>
        <taxon>Neopterygii</taxon>
        <taxon>Teleostei</taxon>
        <taxon>Ostariophysi</taxon>
        <taxon>Gymnotiformes</taxon>
        <taxon>Gymnotoidei</taxon>
        <taxon>Gymnotidae</taxon>
        <taxon>Electrophorus</taxon>
    </lineage>
</organism>
<dbReference type="EMBL" id="JAROKS010000006">
    <property type="protein sequence ID" value="KAK1802620.1"/>
    <property type="molecule type" value="Genomic_DNA"/>
</dbReference>
<feature type="region of interest" description="Disordered" evidence="1">
    <location>
        <begin position="309"/>
        <end position="336"/>
    </location>
</feature>
<proteinExistence type="predicted"/>
<name>A0AAD9E0K6_9TELE</name>
<protein>
    <submittedName>
        <fullName evidence="2">Uncharacterized protein</fullName>
    </submittedName>
</protein>
<accession>A0AAD9E0K6</accession>
<reference evidence="2" key="1">
    <citation type="submission" date="2023-03" db="EMBL/GenBank/DDBJ databases">
        <title>Electrophorus voltai genome.</title>
        <authorList>
            <person name="Bian C."/>
        </authorList>
    </citation>
    <scope>NUCLEOTIDE SEQUENCE</scope>
    <source>
        <strain evidence="2">CB-2022</strain>
        <tissue evidence="2">Muscle</tissue>
    </source>
</reference>
<evidence type="ECO:0000313" key="2">
    <source>
        <dbReference type="EMBL" id="KAK1802620.1"/>
    </source>
</evidence>
<evidence type="ECO:0000256" key="1">
    <source>
        <dbReference type="SAM" id="MobiDB-lite"/>
    </source>
</evidence>